<evidence type="ECO:0000256" key="1">
    <source>
        <dbReference type="ARBA" id="ARBA00003544"/>
    </source>
</evidence>
<evidence type="ECO:0000256" key="4">
    <source>
        <dbReference type="ARBA" id="ARBA00023125"/>
    </source>
</evidence>
<dbReference type="Proteomes" id="UP000614424">
    <property type="component" value="Unassembled WGS sequence"/>
</dbReference>
<dbReference type="InterPro" id="IPR008490">
    <property type="entry name" value="Transposase_InsH_N"/>
</dbReference>
<dbReference type="GO" id="GO:0006313">
    <property type="term" value="P:DNA transposition"/>
    <property type="evidence" value="ECO:0007669"/>
    <property type="project" value="InterPro"/>
</dbReference>
<comment type="caution">
    <text evidence="9">The sequence shown here is derived from an EMBL/GenBank/DDBJ whole genome shotgun (WGS) entry which is preliminary data.</text>
</comment>
<dbReference type="Pfam" id="PF01609">
    <property type="entry name" value="DDE_Tnp_1"/>
    <property type="match status" value="1"/>
</dbReference>
<evidence type="ECO:0000259" key="8">
    <source>
        <dbReference type="Pfam" id="PF05598"/>
    </source>
</evidence>
<comment type="similarity">
    <text evidence="2">Belongs to the transposase 11 family.</text>
</comment>
<dbReference type="NCBIfam" id="NF033581">
    <property type="entry name" value="transpos_IS5_4"/>
    <property type="match status" value="1"/>
</dbReference>
<organism evidence="9 10">
    <name type="scientific">Candidatus Desulfobia pelagia</name>
    <dbReference type="NCBI Taxonomy" id="2841692"/>
    <lineage>
        <taxon>Bacteria</taxon>
        <taxon>Pseudomonadati</taxon>
        <taxon>Thermodesulfobacteriota</taxon>
        <taxon>Desulfobulbia</taxon>
        <taxon>Desulfobulbales</taxon>
        <taxon>Desulfobulbaceae</taxon>
        <taxon>Candidatus Desulfobia</taxon>
    </lineage>
</organism>
<keyword evidence="5" id="KW-0233">DNA recombination</keyword>
<feature type="domain" description="Transposase IS4-like" evidence="7">
    <location>
        <begin position="135"/>
        <end position="304"/>
    </location>
</feature>
<evidence type="ECO:0000256" key="5">
    <source>
        <dbReference type="ARBA" id="ARBA00023172"/>
    </source>
</evidence>
<sequence length="316" mass="36512">MSQLSLLSIALYRKTLRCEKYLNQMDQVVPWKKLCAIIKPYHKQPKTGRKRIDIERKLRILCLQEWYNLSDPAVEDAIYDRNSFQKFLSIDILTESVPDETTVCKFRNLLHKHNLFEKILSTINEHLEQKGLLMKEGTAVDATLIAAPSSTKNQSGKRDPEMSSTQKNGKWHFGMKAHVGVDPKSGLVHNLSTTTAKIHDTRQFEELLHGEEKAILGDKGYFNSSRKRDLRKQGIFCGILDKASRNNPLSSSQEKRNRKLSRARAIVEHPFQVIKCQWNYRKTRYRGLAKNAGQLHLLFGLYNLFRVRKKILLAPI</sequence>
<dbReference type="EMBL" id="JACNJZ010000045">
    <property type="protein sequence ID" value="MBC8316657.1"/>
    <property type="molecule type" value="Genomic_DNA"/>
</dbReference>
<feature type="domain" description="Transposase InsH N-terminal" evidence="8">
    <location>
        <begin position="19"/>
        <end position="108"/>
    </location>
</feature>
<dbReference type="InterPro" id="IPR002559">
    <property type="entry name" value="Transposase_11"/>
</dbReference>
<evidence type="ECO:0000313" key="9">
    <source>
        <dbReference type="EMBL" id="MBC8316657.1"/>
    </source>
</evidence>
<dbReference type="GO" id="GO:0004803">
    <property type="term" value="F:transposase activity"/>
    <property type="evidence" value="ECO:0007669"/>
    <property type="project" value="InterPro"/>
</dbReference>
<evidence type="ECO:0000259" key="7">
    <source>
        <dbReference type="Pfam" id="PF01609"/>
    </source>
</evidence>
<keyword evidence="3" id="KW-0815">Transposition</keyword>
<dbReference type="PANTHER" id="PTHR35604:SF2">
    <property type="entry name" value="TRANSPOSASE INSH FOR INSERTION SEQUENCE ELEMENT IS5A-RELATED"/>
    <property type="match status" value="1"/>
</dbReference>
<reference evidence="9 10" key="1">
    <citation type="submission" date="2020-08" db="EMBL/GenBank/DDBJ databases">
        <title>Bridging the membrane lipid divide: bacteria of the FCB group superphylum have the potential to synthesize archaeal ether lipids.</title>
        <authorList>
            <person name="Villanueva L."/>
            <person name="Von Meijenfeldt F.A.B."/>
            <person name="Westbye A.B."/>
            <person name="Yadav S."/>
            <person name="Hopmans E.C."/>
            <person name="Dutilh B.E."/>
            <person name="Sinninghe Damste J.S."/>
        </authorList>
    </citation>
    <scope>NUCLEOTIDE SEQUENCE [LARGE SCALE GENOMIC DNA]</scope>
    <source>
        <strain evidence="9">NIOZ-UU47</strain>
    </source>
</reference>
<dbReference type="AlphaFoldDB" id="A0A8J6TEY9"/>
<dbReference type="PANTHER" id="PTHR35604">
    <property type="entry name" value="TRANSPOSASE INSH FOR INSERTION SEQUENCE ELEMENT IS5A-RELATED"/>
    <property type="match status" value="1"/>
</dbReference>
<name>A0A8J6TEY9_9BACT</name>
<evidence type="ECO:0000256" key="2">
    <source>
        <dbReference type="ARBA" id="ARBA00010075"/>
    </source>
</evidence>
<dbReference type="InterPro" id="IPR047959">
    <property type="entry name" value="Transpos_IS5"/>
</dbReference>
<dbReference type="Pfam" id="PF05598">
    <property type="entry name" value="DUF772"/>
    <property type="match status" value="1"/>
</dbReference>
<gene>
    <name evidence="9" type="ORF">H8E41_02045</name>
</gene>
<proteinExistence type="inferred from homology"/>
<evidence type="ECO:0000256" key="3">
    <source>
        <dbReference type="ARBA" id="ARBA00022578"/>
    </source>
</evidence>
<accession>A0A8J6TEY9</accession>
<protein>
    <submittedName>
        <fullName evidence="9">IS5 family transposase</fullName>
    </submittedName>
</protein>
<comment type="function">
    <text evidence="1">Involved in the transposition of the insertion sequence IS5.</text>
</comment>
<feature type="region of interest" description="Disordered" evidence="6">
    <location>
        <begin position="147"/>
        <end position="168"/>
    </location>
</feature>
<evidence type="ECO:0000313" key="10">
    <source>
        <dbReference type="Proteomes" id="UP000614424"/>
    </source>
</evidence>
<keyword evidence="4" id="KW-0238">DNA-binding</keyword>
<evidence type="ECO:0000256" key="6">
    <source>
        <dbReference type="SAM" id="MobiDB-lite"/>
    </source>
</evidence>
<dbReference type="GO" id="GO:0003677">
    <property type="term" value="F:DNA binding"/>
    <property type="evidence" value="ECO:0007669"/>
    <property type="project" value="UniProtKB-KW"/>
</dbReference>